<keyword evidence="2" id="KW-1185">Reference proteome</keyword>
<accession>A0ABQ3HUV9</accession>
<sequence length="119" mass="13066">MVNVPPLKSFSEEGDGGGGWGAACRKFLATGWVIAVEEPTPAGEIVMSVATVFVAGVLLYEVITCPKKEDLDHCRPLLNKCVTRGHKYVNGIRIKMQCDQCCFFCTSQGYWDYANCPLN</sequence>
<dbReference type="EMBL" id="BNAF01000007">
    <property type="protein sequence ID" value="GHE37017.1"/>
    <property type="molecule type" value="Genomic_DNA"/>
</dbReference>
<dbReference type="Proteomes" id="UP000620550">
    <property type="component" value="Unassembled WGS sequence"/>
</dbReference>
<name>A0ABQ3HUV9_9SPHI</name>
<reference evidence="2" key="1">
    <citation type="journal article" date="2019" name="Int. J. Syst. Evol. Microbiol.">
        <title>The Global Catalogue of Microorganisms (GCM) 10K type strain sequencing project: providing services to taxonomists for standard genome sequencing and annotation.</title>
        <authorList>
            <consortium name="The Broad Institute Genomics Platform"/>
            <consortium name="The Broad Institute Genome Sequencing Center for Infectious Disease"/>
            <person name="Wu L."/>
            <person name="Ma J."/>
        </authorList>
    </citation>
    <scope>NUCLEOTIDE SEQUENCE [LARGE SCALE GENOMIC DNA]</scope>
    <source>
        <strain evidence="2">CGMCC 1.12966</strain>
    </source>
</reference>
<proteinExistence type="predicted"/>
<comment type="caution">
    <text evidence="1">The sequence shown here is derived from an EMBL/GenBank/DDBJ whole genome shotgun (WGS) entry which is preliminary data.</text>
</comment>
<protein>
    <submittedName>
        <fullName evidence="1">Uncharacterized protein</fullName>
    </submittedName>
</protein>
<organism evidence="1 2">
    <name type="scientific">Sphingobacterium griseoflavum</name>
    <dbReference type="NCBI Taxonomy" id="1474952"/>
    <lineage>
        <taxon>Bacteria</taxon>
        <taxon>Pseudomonadati</taxon>
        <taxon>Bacteroidota</taxon>
        <taxon>Sphingobacteriia</taxon>
        <taxon>Sphingobacteriales</taxon>
        <taxon>Sphingobacteriaceae</taxon>
        <taxon>Sphingobacterium</taxon>
    </lineage>
</organism>
<evidence type="ECO:0000313" key="2">
    <source>
        <dbReference type="Proteomes" id="UP000620550"/>
    </source>
</evidence>
<gene>
    <name evidence="1" type="ORF">GCM10017764_20290</name>
</gene>
<evidence type="ECO:0000313" key="1">
    <source>
        <dbReference type="EMBL" id="GHE37017.1"/>
    </source>
</evidence>